<evidence type="ECO:0000259" key="1">
    <source>
        <dbReference type="PROSITE" id="PS50181"/>
    </source>
</evidence>
<dbReference type="NCBIfam" id="TIGR01640">
    <property type="entry name" value="F_box_assoc_1"/>
    <property type="match status" value="1"/>
</dbReference>
<dbReference type="OrthoDB" id="591557at2759"/>
<organism evidence="2">
    <name type="scientific">Triticum aestivum</name>
    <name type="common">Wheat</name>
    <dbReference type="NCBI Taxonomy" id="4565"/>
    <lineage>
        <taxon>Eukaryota</taxon>
        <taxon>Viridiplantae</taxon>
        <taxon>Streptophyta</taxon>
        <taxon>Embryophyta</taxon>
        <taxon>Tracheophyta</taxon>
        <taxon>Spermatophyta</taxon>
        <taxon>Magnoliopsida</taxon>
        <taxon>Liliopsida</taxon>
        <taxon>Poales</taxon>
        <taxon>Poaceae</taxon>
        <taxon>BOP clade</taxon>
        <taxon>Pooideae</taxon>
        <taxon>Triticodae</taxon>
        <taxon>Triticeae</taxon>
        <taxon>Triticinae</taxon>
        <taxon>Triticum</taxon>
    </lineage>
</organism>
<dbReference type="Gramene" id="TraesCS1B03G0848900.1">
    <property type="protein sequence ID" value="TraesCS1B03G0848900.1.CDS"/>
    <property type="gene ID" value="TraesCS1B03G0848900"/>
</dbReference>
<feature type="domain" description="F-box" evidence="1">
    <location>
        <begin position="1"/>
        <end position="52"/>
    </location>
</feature>
<dbReference type="Proteomes" id="UP000019116">
    <property type="component" value="Chromosome 1B"/>
</dbReference>
<dbReference type="SMART" id="SM00256">
    <property type="entry name" value="FBOX"/>
    <property type="match status" value="2"/>
</dbReference>
<dbReference type="Gene3D" id="1.20.1280.50">
    <property type="match status" value="1"/>
</dbReference>
<dbReference type="InterPro" id="IPR001810">
    <property type="entry name" value="F-box_dom"/>
</dbReference>
<reference evidence="2" key="1">
    <citation type="submission" date="2018-08" db="EMBL/GenBank/DDBJ databases">
        <authorList>
            <person name="Rossello M."/>
        </authorList>
    </citation>
    <scope>NUCLEOTIDE SEQUENCE [LARGE SCALE GENOMIC DNA]</scope>
    <source>
        <strain evidence="2">cv. Chinese Spring</strain>
    </source>
</reference>
<dbReference type="PROSITE" id="PS50181">
    <property type="entry name" value="FBOX"/>
    <property type="match status" value="1"/>
</dbReference>
<dbReference type="PANTHER" id="PTHR31672:SF2">
    <property type="entry name" value="F-BOX DOMAIN-CONTAINING PROTEIN"/>
    <property type="match status" value="1"/>
</dbReference>
<dbReference type="AlphaFoldDB" id="A0A3B5Z0M4"/>
<dbReference type="Gramene" id="TraesCS1B02G308400.1">
    <property type="protein sequence ID" value="TraesCS1B02G308400.1"/>
    <property type="gene ID" value="TraesCS1B02G308400"/>
</dbReference>
<protein>
    <recommendedName>
        <fullName evidence="1">F-box domain-containing protein</fullName>
    </recommendedName>
</protein>
<dbReference type="Pfam" id="PF08268">
    <property type="entry name" value="FBA_3"/>
    <property type="match status" value="2"/>
</dbReference>
<keyword evidence="3" id="KW-1185">Reference proteome</keyword>
<dbReference type="InterPro" id="IPR050796">
    <property type="entry name" value="SCF_F-box_component"/>
</dbReference>
<evidence type="ECO:0000313" key="2">
    <source>
        <dbReference type="EnsemblPlants" id="TraesCS1B02G308400.1"/>
    </source>
</evidence>
<proteinExistence type="predicted"/>
<dbReference type="SUPFAM" id="SSF81383">
    <property type="entry name" value="F-box domain"/>
    <property type="match status" value="2"/>
</dbReference>
<dbReference type="Pfam" id="PF00646">
    <property type="entry name" value="F-box"/>
    <property type="match status" value="2"/>
</dbReference>
<accession>A0A3B5Z0M4</accession>
<dbReference type="PANTHER" id="PTHR31672">
    <property type="entry name" value="BNACNNG10540D PROTEIN"/>
    <property type="match status" value="1"/>
</dbReference>
<name>A0A3B5Z0M4_WHEAT</name>
<dbReference type="InterPro" id="IPR036047">
    <property type="entry name" value="F-box-like_dom_sf"/>
</dbReference>
<dbReference type="EnsemblPlants" id="TraesCS1B02G308400.1">
    <property type="protein sequence ID" value="TraesCS1B02G308400.1"/>
    <property type="gene ID" value="TraesCS1B02G308400"/>
</dbReference>
<sequence length="807" mass="90420">MNKAASLPDEMIIEVLQWLPIKFVLRFRAVCRSWDALLVMTQGEGVHLLRSLHLAARREPLKLLYISPTARFLSTAVYARSFTPSSLGGSTGDRGHLLFTIDGARGNCVEVVTPVPCRGLTLLYDALAMAYCICNPATRATTRLPPSTDIASRSTTGLGFDARTKEHKVVSLINGMCHDKVGVRCEVYTPGGCYGDRWRHVAGGVPSSLRQLVSSAVTNASLNKLPPVFANGCLHWLMDPTTPTVAIICFSITEETFTCARAPPFSVPLPAPRPTSRPCSSGEHLTEMHGQLYMVRDLRNRVPHACSLEIWKLLDYGSGGWSLHHQINFSDLLGRDLREPQIRVIGSFGDCRSSRKKIIIATSKHKIDNKYEKKVHTYDPRSETLETILSVIETHSSPRYERPSSRFSLFEETLSPVHKTDEEIALSSTQAKATREILLRLPAKSAIHSKLVCKQWLRLIENENFTESYFKHKNIDRRPKVMLVGKGTGQLGFSFAPLNICLRGTPSHSRLLDTKVVCSKPCHGLNLVSTETKDYICNPCTGFFWCYSTLRPTLGLHWRMPQAEEHAFIVGNKNVGLTFDPSTREHVIVQIIYHQKDFKSRQYHLTCVLRWCGSRNPALQNWVPPLPVNDMPPAYLDGVLYWMSEPRLGQSWEWAVVSFDITTKTFQVVPCPSWFARWHSRNHCSAFVVELAGVLCAVLADPAEDTLDVWKLEHGQWSTACIIHLKACPGYSLETNVVVPLAIDPDDGRIMLNTGRKIGLYDPVEQTIETLHSLDQVPIVSNRPNMLSTSKKKNETPWALAPTVLLI</sequence>
<dbReference type="InterPro" id="IPR017451">
    <property type="entry name" value="F-box-assoc_interact_dom"/>
</dbReference>
<evidence type="ECO:0000313" key="3">
    <source>
        <dbReference type="Proteomes" id="UP000019116"/>
    </source>
</evidence>
<dbReference type="InterPro" id="IPR013187">
    <property type="entry name" value="F-box-assoc_dom_typ3"/>
</dbReference>
<reference evidence="2" key="2">
    <citation type="submission" date="2018-10" db="UniProtKB">
        <authorList>
            <consortium name="EnsemblPlants"/>
        </authorList>
    </citation>
    <scope>IDENTIFICATION</scope>
</reference>